<evidence type="ECO:0000313" key="9">
    <source>
        <dbReference type="EMBL" id="GBF57720.1"/>
    </source>
</evidence>
<dbReference type="FunFam" id="2.70.70.10:FF:000006">
    <property type="entry name" value="M23 family peptidase"/>
    <property type="match status" value="1"/>
</dbReference>
<dbReference type="PANTHER" id="PTHR21666:SF288">
    <property type="entry name" value="CELL DIVISION PROTEIN YTFB"/>
    <property type="match status" value="1"/>
</dbReference>
<evidence type="ECO:0000256" key="7">
    <source>
        <dbReference type="SAM" id="SignalP"/>
    </source>
</evidence>
<proteinExistence type="predicted"/>
<keyword evidence="5" id="KW-0862">Zinc</keyword>
<evidence type="ECO:0000256" key="4">
    <source>
        <dbReference type="ARBA" id="ARBA00022801"/>
    </source>
</evidence>
<accession>A0A2P2E9H5</accession>
<keyword evidence="10" id="KW-1185">Reference proteome</keyword>
<feature type="domain" description="M23ase beta-sheet core" evidence="8">
    <location>
        <begin position="287"/>
        <end position="384"/>
    </location>
</feature>
<keyword evidence="6" id="KW-0482">Metalloprotease</keyword>
<gene>
    <name evidence="9" type="primary">mepM_1</name>
    <name evidence="9" type="ORF">PbB2_01389</name>
</gene>
<feature type="signal peptide" evidence="7">
    <location>
        <begin position="1"/>
        <end position="28"/>
    </location>
</feature>
<dbReference type="Gene3D" id="2.70.70.10">
    <property type="entry name" value="Glucose Permease (Domain IIA)"/>
    <property type="match status" value="1"/>
</dbReference>
<dbReference type="AlphaFoldDB" id="A0A2P2E9H5"/>
<evidence type="ECO:0000313" key="10">
    <source>
        <dbReference type="Proteomes" id="UP000245086"/>
    </source>
</evidence>
<dbReference type="EMBL" id="BFBR01000003">
    <property type="protein sequence ID" value="GBF57720.1"/>
    <property type="molecule type" value="Genomic_DNA"/>
</dbReference>
<dbReference type="GO" id="GO:0046872">
    <property type="term" value="F:metal ion binding"/>
    <property type="evidence" value="ECO:0007669"/>
    <property type="project" value="UniProtKB-KW"/>
</dbReference>
<dbReference type="GO" id="GO:0006508">
    <property type="term" value="P:proteolysis"/>
    <property type="evidence" value="ECO:0007669"/>
    <property type="project" value="UniProtKB-KW"/>
</dbReference>
<dbReference type="InterPro" id="IPR011055">
    <property type="entry name" value="Dup_hybrid_motif"/>
</dbReference>
<comment type="caution">
    <text evidence="9">The sequence shown here is derived from an EMBL/GenBank/DDBJ whole genome shotgun (WGS) entry which is preliminary data.</text>
</comment>
<dbReference type="InterPro" id="IPR050570">
    <property type="entry name" value="Cell_wall_metabolism_enzyme"/>
</dbReference>
<keyword evidence="4" id="KW-0378">Hydrolase</keyword>
<keyword evidence="7" id="KW-0732">Signal</keyword>
<feature type="chain" id="PRO_5015112649" evidence="7">
    <location>
        <begin position="29"/>
        <end position="435"/>
    </location>
</feature>
<dbReference type="PANTHER" id="PTHR21666">
    <property type="entry name" value="PEPTIDASE-RELATED"/>
    <property type="match status" value="1"/>
</dbReference>
<name>A0A2P2E9H5_9PROT</name>
<dbReference type="Proteomes" id="UP000245086">
    <property type="component" value="Unassembled WGS sequence"/>
</dbReference>
<reference evidence="9 10" key="1">
    <citation type="journal article" date="2018" name="Genome Announc.">
        <title>Draft Genome Sequence of "Candidatus Phycosocius bacilliformis," an Alphaproteobacterial Ectosymbiont of the Hydrocarbon-Producing Green Alga Botryococcus braunii.</title>
        <authorList>
            <person name="Tanabe Y."/>
            <person name="Yamaguchi H."/>
            <person name="Watanabe M.M."/>
        </authorList>
    </citation>
    <scope>NUCLEOTIDE SEQUENCE [LARGE SCALE GENOMIC DNA]</scope>
    <source>
        <strain evidence="9 10">BOTRYCO-2</strain>
    </source>
</reference>
<dbReference type="Gene3D" id="3.10.450.350">
    <property type="match status" value="1"/>
</dbReference>
<dbReference type="GO" id="GO:0004222">
    <property type="term" value="F:metalloendopeptidase activity"/>
    <property type="evidence" value="ECO:0007669"/>
    <property type="project" value="TreeGrafter"/>
</dbReference>
<evidence type="ECO:0000256" key="5">
    <source>
        <dbReference type="ARBA" id="ARBA00022833"/>
    </source>
</evidence>
<evidence type="ECO:0000259" key="8">
    <source>
        <dbReference type="Pfam" id="PF01551"/>
    </source>
</evidence>
<keyword evidence="2" id="KW-0645">Protease</keyword>
<comment type="cofactor">
    <cofactor evidence="1">
        <name>Zn(2+)</name>
        <dbReference type="ChEBI" id="CHEBI:29105"/>
    </cofactor>
</comment>
<dbReference type="CDD" id="cd12797">
    <property type="entry name" value="M23_peptidase"/>
    <property type="match status" value="1"/>
</dbReference>
<sequence>MRHTAFCRAAFKTALRFSLGCGAGLVVAAGMMQAAVAQNANLEHMAFAAGTSQSDRQTISIRAGETLEQALIRAGAPREDVTIALRALSRSLDPRDVRRDDKVTVFMQPGSNGNRLAGFNLASGAERSVTVTRGMDNTFRAREMATNMQRKTLRIAGVVGANGLVNAVRELGAPDRAADSIAQAFAYDVDFEREVGPGAEFELMYDRVSDLRGQVVREGEPVFARMTTAGGRTIQLYRFQPPGASTSDWFDASGRSARKFLMRTPINGARLTSGYGSRVHPVLGYTKMHEGVDFGAPIGTPILAAGDGIVTRASYSGGYGNLVEIQHDSTWSTRYGHISRFAPDLRPGDRVKQGDVIAFVGNTGRSTGPHLHYEVRRNGQAVNPLGLDVPTGQALPADQMVRFNAFRARIDSMRREAIGSTSIAQSGSGPTRVAN</sequence>
<organism evidence="9 10">
    <name type="scientific">Candidatus Phycosocius bacilliformis</name>
    <dbReference type="NCBI Taxonomy" id="1445552"/>
    <lineage>
        <taxon>Bacteria</taxon>
        <taxon>Pseudomonadati</taxon>
        <taxon>Pseudomonadota</taxon>
        <taxon>Alphaproteobacteria</taxon>
        <taxon>Caulobacterales</taxon>
        <taxon>Caulobacterales incertae sedis</taxon>
        <taxon>Candidatus Phycosocius</taxon>
    </lineage>
</organism>
<evidence type="ECO:0000256" key="3">
    <source>
        <dbReference type="ARBA" id="ARBA00022723"/>
    </source>
</evidence>
<protein>
    <submittedName>
        <fullName evidence="9">Murein DD-endopeptidase MepM</fullName>
    </submittedName>
</protein>
<dbReference type="SUPFAM" id="SSF51261">
    <property type="entry name" value="Duplicated hybrid motif"/>
    <property type="match status" value="1"/>
</dbReference>
<dbReference type="InterPro" id="IPR016047">
    <property type="entry name" value="M23ase_b-sheet_dom"/>
</dbReference>
<evidence type="ECO:0000256" key="1">
    <source>
        <dbReference type="ARBA" id="ARBA00001947"/>
    </source>
</evidence>
<evidence type="ECO:0000256" key="6">
    <source>
        <dbReference type="ARBA" id="ARBA00023049"/>
    </source>
</evidence>
<dbReference type="Pfam" id="PF01551">
    <property type="entry name" value="Peptidase_M23"/>
    <property type="match status" value="1"/>
</dbReference>
<keyword evidence="3" id="KW-0479">Metal-binding</keyword>
<evidence type="ECO:0000256" key="2">
    <source>
        <dbReference type="ARBA" id="ARBA00022670"/>
    </source>
</evidence>